<accession>A0A1G8ZK12</accession>
<reference evidence="2 3" key="1">
    <citation type="submission" date="2016-10" db="EMBL/GenBank/DDBJ databases">
        <authorList>
            <person name="de Groot N.N."/>
        </authorList>
    </citation>
    <scope>NUCLEOTIDE SEQUENCE [LARGE SCALE GENOMIC DNA]</scope>
    <source>
        <strain evidence="2 3">DSM 18346</strain>
    </source>
</reference>
<dbReference type="Proteomes" id="UP000198718">
    <property type="component" value="Unassembled WGS sequence"/>
</dbReference>
<evidence type="ECO:0008006" key="4">
    <source>
        <dbReference type="Google" id="ProtNLM"/>
    </source>
</evidence>
<dbReference type="EMBL" id="FNFP01000001">
    <property type="protein sequence ID" value="SDK15462.1"/>
    <property type="molecule type" value="Genomic_DNA"/>
</dbReference>
<dbReference type="AlphaFoldDB" id="A0A1G8ZK12"/>
<keyword evidence="3" id="KW-1185">Reference proteome</keyword>
<proteinExistence type="predicted"/>
<gene>
    <name evidence="2" type="ORF">SAMN05660472_00889</name>
</gene>
<keyword evidence="1" id="KW-0175">Coiled coil</keyword>
<organism evidence="2 3">
    <name type="scientific">Natronincola ferrireducens</name>
    <dbReference type="NCBI Taxonomy" id="393762"/>
    <lineage>
        <taxon>Bacteria</taxon>
        <taxon>Bacillati</taxon>
        <taxon>Bacillota</taxon>
        <taxon>Clostridia</taxon>
        <taxon>Peptostreptococcales</taxon>
        <taxon>Natronincolaceae</taxon>
        <taxon>Natronincola</taxon>
    </lineage>
</organism>
<sequence length="122" mass="14453">MGFMDKLSDALSQSVEEIGKKSSEIIEVNKLSMNIGKKEREMEKLFLELGEYVYRNLQEYNYISRDNAEIYMHKIAYLEKEIDTLEKLALNIKKIRYCPRCKEEFDGEEVSYCPICGKYIRE</sequence>
<evidence type="ECO:0000313" key="2">
    <source>
        <dbReference type="EMBL" id="SDK15462.1"/>
    </source>
</evidence>
<dbReference type="RefSeq" id="WP_090550817.1">
    <property type="nucleotide sequence ID" value="NZ_FNFP01000001.1"/>
</dbReference>
<evidence type="ECO:0000256" key="1">
    <source>
        <dbReference type="SAM" id="Coils"/>
    </source>
</evidence>
<dbReference type="STRING" id="393762.SAMN05660472_00889"/>
<evidence type="ECO:0000313" key="3">
    <source>
        <dbReference type="Proteomes" id="UP000198718"/>
    </source>
</evidence>
<protein>
    <recommendedName>
        <fullName evidence="4">Zinc-ribbon domain-containing protein</fullName>
    </recommendedName>
</protein>
<dbReference type="OrthoDB" id="4377018at2"/>
<feature type="coiled-coil region" evidence="1">
    <location>
        <begin position="28"/>
        <end position="88"/>
    </location>
</feature>
<name>A0A1G8ZK12_9FIRM</name>